<dbReference type="InterPro" id="IPR029063">
    <property type="entry name" value="SAM-dependent_MTases_sf"/>
</dbReference>
<dbReference type="InterPro" id="IPR025714">
    <property type="entry name" value="Methyltranfer_dom"/>
</dbReference>
<sequence>MNTSLKTEECERNINDVFEDILFSEERIIEESYKQGYTEGSREDTIEGYHLGYHRGAEIGSKLGYYKAFCEYNLREPEDKNITEKTVKHLEQLLQYIDAFPYNNREDIDLFQLFEQIEALYKKVSNVHMVDYFTKNVYCDFISDDLRTEALQYGLKKAVEAIYNDNTESLPILHSYINKTKQLTLKNTNVCMNFLDFQNSLQKLGCYNISQFKLDVFMKPKKSHEVEMLSWIASAIREISKTTHVIDIGDGKGYLSSMLALHYKIPVLGVDASYINTNGAVDRAKKLSKVWNGVVTHNKTRDTTINLYKQITKYVDEKVDFQQLISNIFLEEANGIGLVGLHTCGNLASSCLRIFNNNDSIKTICNVGCCYHHLTDEFEPQTNKNNYNLSQIGFPLSQYLKKSKVVLGRGARMVAAQSVERILHNKESVGKSIFFRSLFEVIIENIESSRSSEERHVGRFRKECCTFVDYVEQAAKRIKLNVTMSEEEINELYNSYEPRIDEINFFYLVRCMVAPVVESLILLDRLLYLFENGHQQSFLVQFFDPVISPRCYGIVSIK</sequence>
<dbReference type="InterPro" id="IPR052220">
    <property type="entry name" value="METTL25"/>
</dbReference>
<dbReference type="EMBL" id="JAACXV010000085">
    <property type="protein sequence ID" value="KAF7283957.1"/>
    <property type="molecule type" value="Genomic_DNA"/>
</dbReference>
<organism evidence="3 4">
    <name type="scientific">Rhynchophorus ferrugineus</name>
    <name type="common">Red palm weevil</name>
    <name type="synonym">Curculio ferrugineus</name>
    <dbReference type="NCBI Taxonomy" id="354439"/>
    <lineage>
        <taxon>Eukaryota</taxon>
        <taxon>Metazoa</taxon>
        <taxon>Ecdysozoa</taxon>
        <taxon>Arthropoda</taxon>
        <taxon>Hexapoda</taxon>
        <taxon>Insecta</taxon>
        <taxon>Pterygota</taxon>
        <taxon>Neoptera</taxon>
        <taxon>Endopterygota</taxon>
        <taxon>Coleoptera</taxon>
        <taxon>Polyphaga</taxon>
        <taxon>Cucujiformia</taxon>
        <taxon>Curculionidae</taxon>
        <taxon>Dryophthorinae</taxon>
        <taxon>Rhynchophorus</taxon>
    </lineage>
</organism>
<reference evidence="3" key="1">
    <citation type="submission" date="2020-08" db="EMBL/GenBank/DDBJ databases">
        <title>Genome sequencing and assembly of the red palm weevil Rhynchophorus ferrugineus.</title>
        <authorList>
            <person name="Dias G.B."/>
            <person name="Bergman C.M."/>
            <person name="Manee M."/>
        </authorList>
    </citation>
    <scope>NUCLEOTIDE SEQUENCE</scope>
    <source>
        <strain evidence="3">AA-2017</strain>
        <tissue evidence="3">Whole larva</tissue>
    </source>
</reference>
<protein>
    <recommendedName>
        <fullName evidence="5">Methyltransferase domain-containing protein</fullName>
    </recommendedName>
</protein>
<dbReference type="PANTHER" id="PTHR12496">
    <property type="entry name" value="CGI-41 METHYLTRANSFERASE"/>
    <property type="match status" value="1"/>
</dbReference>
<dbReference type="OrthoDB" id="10258156at2759"/>
<evidence type="ECO:0000313" key="3">
    <source>
        <dbReference type="EMBL" id="KAF7283957.1"/>
    </source>
</evidence>
<dbReference type="Gene3D" id="3.40.50.150">
    <property type="entry name" value="Vaccinia Virus protein VP39"/>
    <property type="match status" value="1"/>
</dbReference>
<dbReference type="Proteomes" id="UP000625711">
    <property type="component" value="Unassembled WGS sequence"/>
</dbReference>
<evidence type="ECO:0000259" key="1">
    <source>
        <dbReference type="Pfam" id="PF09811"/>
    </source>
</evidence>
<gene>
    <name evidence="3" type="ORF">GWI33_022781</name>
</gene>
<comment type="caution">
    <text evidence="3">The sequence shown here is derived from an EMBL/GenBank/DDBJ whole genome shotgun (WGS) entry which is preliminary data.</text>
</comment>
<dbReference type="AlphaFoldDB" id="A0A834IS50"/>
<dbReference type="SUPFAM" id="SSF53335">
    <property type="entry name" value="S-adenosyl-L-methionine-dependent methyltransferases"/>
    <property type="match status" value="1"/>
</dbReference>
<keyword evidence="4" id="KW-1185">Reference proteome</keyword>
<proteinExistence type="predicted"/>
<feature type="domain" description="Essential protein Yae1 N-terminal" evidence="1">
    <location>
        <begin position="33"/>
        <end position="70"/>
    </location>
</feature>
<dbReference type="Pfam" id="PF13679">
    <property type="entry name" value="Methyltransf_32"/>
    <property type="match status" value="1"/>
</dbReference>
<evidence type="ECO:0000313" key="4">
    <source>
        <dbReference type="Proteomes" id="UP000625711"/>
    </source>
</evidence>
<dbReference type="Pfam" id="PF09811">
    <property type="entry name" value="Yae1_N"/>
    <property type="match status" value="1"/>
</dbReference>
<name>A0A834IS50_RHYFE</name>
<dbReference type="PANTHER" id="PTHR12496:SF9">
    <property type="entry name" value="METHYLTRANSFERASE-LIKE PROTEIN 25-RELATED"/>
    <property type="match status" value="1"/>
</dbReference>
<accession>A0A834IS50</accession>
<evidence type="ECO:0000259" key="2">
    <source>
        <dbReference type="Pfam" id="PF13679"/>
    </source>
</evidence>
<dbReference type="InterPro" id="IPR019191">
    <property type="entry name" value="Essential_protein_Yae1_N"/>
</dbReference>
<evidence type="ECO:0008006" key="5">
    <source>
        <dbReference type="Google" id="ProtNLM"/>
    </source>
</evidence>
<feature type="domain" description="Methyltransferase" evidence="2">
    <location>
        <begin position="221"/>
        <end position="376"/>
    </location>
</feature>